<dbReference type="Gene3D" id="2.60.40.200">
    <property type="entry name" value="Superoxide dismutase, copper/zinc binding domain"/>
    <property type="match status" value="1"/>
</dbReference>
<keyword evidence="4" id="KW-1185">Reference proteome</keyword>
<evidence type="ECO:0000256" key="1">
    <source>
        <dbReference type="ARBA" id="ARBA00010457"/>
    </source>
</evidence>
<dbReference type="RefSeq" id="WP_377393941.1">
    <property type="nucleotide sequence ID" value="NZ_JBHSAN010000047.1"/>
</dbReference>
<accession>A0ABW5W8X1</accession>
<evidence type="ECO:0000313" key="3">
    <source>
        <dbReference type="EMBL" id="MFD2800382.1"/>
    </source>
</evidence>
<comment type="caution">
    <text evidence="3">The sequence shown here is derived from an EMBL/GenBank/DDBJ whole genome shotgun (WGS) entry which is preliminary data.</text>
</comment>
<comment type="similarity">
    <text evidence="1">Belongs to the Cu-Zn superoxide dismutase family.</text>
</comment>
<proteinExistence type="inferred from homology"/>
<reference evidence="4" key="1">
    <citation type="journal article" date="2019" name="Int. J. Syst. Evol. Microbiol.">
        <title>The Global Catalogue of Microorganisms (GCM) 10K type strain sequencing project: providing services to taxonomists for standard genome sequencing and annotation.</title>
        <authorList>
            <consortium name="The Broad Institute Genomics Platform"/>
            <consortium name="The Broad Institute Genome Sequencing Center for Infectious Disease"/>
            <person name="Wu L."/>
            <person name="Ma J."/>
        </authorList>
    </citation>
    <scope>NUCLEOTIDE SEQUENCE [LARGE SCALE GENOMIC DNA]</scope>
    <source>
        <strain evidence="4">IBRC-M 10906</strain>
    </source>
</reference>
<evidence type="ECO:0000256" key="2">
    <source>
        <dbReference type="SAM" id="SignalP"/>
    </source>
</evidence>
<keyword evidence="2" id="KW-0732">Signal</keyword>
<name>A0ABW5W8X1_9PSEU</name>
<dbReference type="InterPro" id="IPR036423">
    <property type="entry name" value="SOD-like_Cu/Zn_dom_sf"/>
</dbReference>
<dbReference type="EMBL" id="JBHUOF010000015">
    <property type="protein sequence ID" value="MFD2800382.1"/>
    <property type="molecule type" value="Genomic_DNA"/>
</dbReference>
<evidence type="ECO:0000313" key="4">
    <source>
        <dbReference type="Proteomes" id="UP001597478"/>
    </source>
</evidence>
<protein>
    <submittedName>
        <fullName evidence="3">Superoxide dismutase</fullName>
    </submittedName>
</protein>
<organism evidence="3 4">
    <name type="scientific">Prauserella oleivorans</name>
    <dbReference type="NCBI Taxonomy" id="1478153"/>
    <lineage>
        <taxon>Bacteria</taxon>
        <taxon>Bacillati</taxon>
        <taxon>Actinomycetota</taxon>
        <taxon>Actinomycetes</taxon>
        <taxon>Pseudonocardiales</taxon>
        <taxon>Pseudonocardiaceae</taxon>
        <taxon>Prauserella</taxon>
    </lineage>
</organism>
<dbReference type="SUPFAM" id="SSF49329">
    <property type="entry name" value="Cu,Zn superoxide dismutase-like"/>
    <property type="match status" value="1"/>
</dbReference>
<gene>
    <name evidence="3" type="ORF">ACFS2C_13345</name>
</gene>
<feature type="chain" id="PRO_5045065148" evidence="2">
    <location>
        <begin position="30"/>
        <end position="197"/>
    </location>
</feature>
<feature type="signal peptide" evidence="2">
    <location>
        <begin position="1"/>
        <end position="29"/>
    </location>
</feature>
<dbReference type="Proteomes" id="UP001597478">
    <property type="component" value="Unassembled WGS sequence"/>
</dbReference>
<sequence>MTPRTIPALFATLTAAAAAVLTGAGPASATPATPARTGPFAFAHGVFGEYSEGRTASTYDTDLVPMGARATVFSFSAPGAGTTTKLAVGGLLPQRHYGAHVHTEPCGATGQDAGPHFQHVQDPQSPSTDPAYANPENEVWLDFTTTAHGTGLAISHVDWAYGDRRPASVVLHEHHTSTEPGEAGDAGARLACVNVDF</sequence>